<proteinExistence type="inferred from homology"/>
<dbReference type="AlphaFoldDB" id="A0A520XBL7"/>
<keyword evidence="2" id="KW-0732">Signal</keyword>
<keyword evidence="3" id="KW-0560">Oxidoreductase</keyword>
<reference evidence="7 8" key="1">
    <citation type="submission" date="2019-01" db="EMBL/GenBank/DDBJ databases">
        <title>Insights into ecological role of a new deltaproteobacterial order Candidatus Sinidesulfobacterales (Sva0485) by metagenomics and metatranscriptomics.</title>
        <authorList>
            <person name="Tan S."/>
            <person name="Liu J."/>
            <person name="Fang Y."/>
            <person name="Hedlund B."/>
            <person name="Lian Z.-H."/>
            <person name="Huang L.-Y."/>
            <person name="Li J.-T."/>
            <person name="Huang L.-N."/>
            <person name="Li W.-J."/>
            <person name="Jiang H.-C."/>
            <person name="Dong H.-L."/>
            <person name="Shu W.-S."/>
        </authorList>
    </citation>
    <scope>NUCLEOTIDE SEQUENCE [LARGE SCALE GENOMIC DNA]</scope>
    <source>
        <strain evidence="7">AP4</strain>
    </source>
</reference>
<dbReference type="Proteomes" id="UP000322454">
    <property type="component" value="Unassembled WGS sequence"/>
</dbReference>
<organism evidence="7 8">
    <name type="scientific">Candidatus Acidulodesulfobacterium acidiphilum</name>
    <dbReference type="NCBI Taxonomy" id="2597224"/>
    <lineage>
        <taxon>Bacteria</taxon>
        <taxon>Deltaproteobacteria</taxon>
        <taxon>Candidatus Acidulodesulfobacterales</taxon>
        <taxon>Candidatus Acidulodesulfobacterium</taxon>
    </lineage>
</organism>
<evidence type="ECO:0000256" key="1">
    <source>
        <dbReference type="ARBA" id="ARBA00005791"/>
    </source>
</evidence>
<feature type="domain" description="Thioredoxin-like fold" evidence="6">
    <location>
        <begin position="41"/>
        <end position="186"/>
    </location>
</feature>
<dbReference type="SUPFAM" id="SSF52833">
    <property type="entry name" value="Thioredoxin-like"/>
    <property type="match status" value="1"/>
</dbReference>
<comment type="caution">
    <text evidence="7">The sequence shown here is derived from an EMBL/GenBank/DDBJ whole genome shotgun (WGS) entry which is preliminary data.</text>
</comment>
<dbReference type="Gene3D" id="1.10.40.80">
    <property type="match status" value="1"/>
</dbReference>
<gene>
    <name evidence="7" type="ORF">EVJ48_06795</name>
</gene>
<dbReference type="Gene3D" id="3.40.30.10">
    <property type="entry name" value="Glutaredoxin"/>
    <property type="match status" value="1"/>
</dbReference>
<keyword evidence="5" id="KW-0676">Redox-active center</keyword>
<protein>
    <recommendedName>
        <fullName evidence="6">Thioredoxin-like fold domain-containing protein</fullName>
    </recommendedName>
</protein>
<name>A0A520XBL7_9DELT</name>
<sequence length="214" mass="24713">MRLIKLIFLTVFVFAIVAFSAQNYAEAMSYRNFVKKVNAAREIGNPNAAVTIIAYTDFQCYWCRKFEEYDFPYILKHYINNGKIYLEFRDFPLTLIHKYAFKGAEYADCAALQGKYMPIRSLLYKDQDFWSSIGDIYYFLKIHAGKIINMSEEESCVKSGLPKRLIKSNINSGMSAKVTGTPTFYIYRGLILYKKVVGYKPLPLMIKILNGALQ</sequence>
<dbReference type="InterPro" id="IPR012336">
    <property type="entry name" value="Thioredoxin-like_fold"/>
</dbReference>
<accession>A0A520XBL7</accession>
<evidence type="ECO:0000256" key="5">
    <source>
        <dbReference type="ARBA" id="ARBA00023284"/>
    </source>
</evidence>
<evidence type="ECO:0000256" key="2">
    <source>
        <dbReference type="ARBA" id="ARBA00022729"/>
    </source>
</evidence>
<dbReference type="InterPro" id="IPR036249">
    <property type="entry name" value="Thioredoxin-like_sf"/>
</dbReference>
<dbReference type="PANTHER" id="PTHR13887">
    <property type="entry name" value="GLUTATHIONE S-TRANSFERASE KAPPA"/>
    <property type="match status" value="1"/>
</dbReference>
<dbReference type="EMBL" id="SHMQ01000017">
    <property type="protein sequence ID" value="RZV38528.1"/>
    <property type="molecule type" value="Genomic_DNA"/>
</dbReference>
<dbReference type="PANTHER" id="PTHR13887:SF14">
    <property type="entry name" value="DISULFIDE BOND FORMATION PROTEIN D"/>
    <property type="match status" value="1"/>
</dbReference>
<keyword evidence="4" id="KW-1015">Disulfide bond</keyword>
<comment type="similarity">
    <text evidence="1">Belongs to the thioredoxin family. DsbA subfamily.</text>
</comment>
<dbReference type="Pfam" id="PF13462">
    <property type="entry name" value="Thioredoxin_4"/>
    <property type="match status" value="1"/>
</dbReference>
<evidence type="ECO:0000313" key="7">
    <source>
        <dbReference type="EMBL" id="RZV38528.1"/>
    </source>
</evidence>
<evidence type="ECO:0000313" key="8">
    <source>
        <dbReference type="Proteomes" id="UP000322454"/>
    </source>
</evidence>
<evidence type="ECO:0000256" key="3">
    <source>
        <dbReference type="ARBA" id="ARBA00023002"/>
    </source>
</evidence>
<evidence type="ECO:0000256" key="4">
    <source>
        <dbReference type="ARBA" id="ARBA00023157"/>
    </source>
</evidence>
<dbReference type="GO" id="GO:0016491">
    <property type="term" value="F:oxidoreductase activity"/>
    <property type="evidence" value="ECO:0007669"/>
    <property type="project" value="UniProtKB-KW"/>
</dbReference>
<evidence type="ECO:0000259" key="6">
    <source>
        <dbReference type="Pfam" id="PF13462"/>
    </source>
</evidence>